<evidence type="ECO:0000256" key="1">
    <source>
        <dbReference type="SAM" id="MobiDB-lite"/>
    </source>
</evidence>
<keyword evidence="2" id="KW-0732">Signal</keyword>
<feature type="chain" id="PRO_5019863653" description="Secreted protein" evidence="2">
    <location>
        <begin position="25"/>
        <end position="129"/>
    </location>
</feature>
<feature type="compositionally biased region" description="Polar residues" evidence="1">
    <location>
        <begin position="67"/>
        <end position="79"/>
    </location>
</feature>
<proteinExistence type="predicted"/>
<dbReference type="EMBL" id="RDQH01000333">
    <property type="protein sequence ID" value="RXH94604.1"/>
    <property type="molecule type" value="Genomic_DNA"/>
</dbReference>
<protein>
    <recommendedName>
        <fullName evidence="5">Secreted protein</fullName>
    </recommendedName>
</protein>
<evidence type="ECO:0000313" key="4">
    <source>
        <dbReference type="Proteomes" id="UP000290289"/>
    </source>
</evidence>
<reference evidence="3 4" key="1">
    <citation type="submission" date="2018-10" db="EMBL/GenBank/DDBJ databases">
        <title>A high-quality apple genome assembly.</title>
        <authorList>
            <person name="Hu J."/>
        </authorList>
    </citation>
    <scope>NUCLEOTIDE SEQUENCE [LARGE SCALE GENOMIC DNA]</scope>
    <source>
        <strain evidence="4">cv. HFTH1</strain>
        <tissue evidence="3">Young leaf</tissue>
    </source>
</reference>
<dbReference type="AlphaFoldDB" id="A0A498JKY8"/>
<feature type="region of interest" description="Disordered" evidence="1">
    <location>
        <begin position="65"/>
        <end position="90"/>
    </location>
</feature>
<organism evidence="3 4">
    <name type="scientific">Malus domestica</name>
    <name type="common">Apple</name>
    <name type="synonym">Pyrus malus</name>
    <dbReference type="NCBI Taxonomy" id="3750"/>
    <lineage>
        <taxon>Eukaryota</taxon>
        <taxon>Viridiplantae</taxon>
        <taxon>Streptophyta</taxon>
        <taxon>Embryophyta</taxon>
        <taxon>Tracheophyta</taxon>
        <taxon>Spermatophyta</taxon>
        <taxon>Magnoliopsida</taxon>
        <taxon>eudicotyledons</taxon>
        <taxon>Gunneridae</taxon>
        <taxon>Pentapetalae</taxon>
        <taxon>rosids</taxon>
        <taxon>fabids</taxon>
        <taxon>Rosales</taxon>
        <taxon>Rosaceae</taxon>
        <taxon>Amygdaloideae</taxon>
        <taxon>Maleae</taxon>
        <taxon>Malus</taxon>
    </lineage>
</organism>
<dbReference type="Proteomes" id="UP000290289">
    <property type="component" value="Chromosome 7"/>
</dbReference>
<evidence type="ECO:0000256" key="2">
    <source>
        <dbReference type="SAM" id="SignalP"/>
    </source>
</evidence>
<sequence>MGYRFLFSAFPARVLRFLWVKCLCALGLKIAGEKTQRASKASGVDPVSLICIFSSLPNTRPFGRSLASDSIGTPNSHESNPMMGDPLRSSCVSSQKQNLEGVHEAFWELTGFGFHRNSEVKRVRARAIP</sequence>
<feature type="signal peptide" evidence="2">
    <location>
        <begin position="1"/>
        <end position="24"/>
    </location>
</feature>
<evidence type="ECO:0008006" key="5">
    <source>
        <dbReference type="Google" id="ProtNLM"/>
    </source>
</evidence>
<comment type="caution">
    <text evidence="3">The sequence shown here is derived from an EMBL/GenBank/DDBJ whole genome shotgun (WGS) entry which is preliminary data.</text>
</comment>
<keyword evidence="4" id="KW-1185">Reference proteome</keyword>
<evidence type="ECO:0000313" key="3">
    <source>
        <dbReference type="EMBL" id="RXH94604.1"/>
    </source>
</evidence>
<accession>A0A498JKY8</accession>
<name>A0A498JKY8_MALDO</name>
<gene>
    <name evidence="3" type="ORF">DVH24_024288</name>
</gene>